<feature type="compositionally biased region" description="Polar residues" evidence="1">
    <location>
        <begin position="142"/>
        <end position="158"/>
    </location>
</feature>
<dbReference type="KEGG" id="dosa:Os07g0619700"/>
<reference evidence="2 3" key="1">
    <citation type="journal article" date="2005" name="Nature">
        <title>The map-based sequence of the rice genome.</title>
        <authorList>
            <consortium name="International rice genome sequencing project (IRGSP)"/>
            <person name="Matsumoto T."/>
            <person name="Wu J."/>
            <person name="Kanamori H."/>
            <person name="Katayose Y."/>
            <person name="Fujisawa M."/>
            <person name="Namiki N."/>
            <person name="Mizuno H."/>
            <person name="Yamamoto K."/>
            <person name="Antonio B.A."/>
            <person name="Baba T."/>
            <person name="Sakata K."/>
            <person name="Nagamura Y."/>
            <person name="Aoki H."/>
            <person name="Arikawa K."/>
            <person name="Arita K."/>
            <person name="Bito T."/>
            <person name="Chiden Y."/>
            <person name="Fujitsuka N."/>
            <person name="Fukunaka R."/>
            <person name="Hamada M."/>
            <person name="Harada C."/>
            <person name="Hayashi A."/>
            <person name="Hijishita S."/>
            <person name="Honda M."/>
            <person name="Hosokawa S."/>
            <person name="Ichikawa Y."/>
            <person name="Idonuma A."/>
            <person name="Iijima M."/>
            <person name="Ikeda M."/>
            <person name="Ikeno M."/>
            <person name="Ito K."/>
            <person name="Ito S."/>
            <person name="Ito T."/>
            <person name="Ito Y."/>
            <person name="Ito Y."/>
            <person name="Iwabuchi A."/>
            <person name="Kamiya K."/>
            <person name="Karasawa W."/>
            <person name="Kurita K."/>
            <person name="Katagiri S."/>
            <person name="Kikuta A."/>
            <person name="Kobayashi H."/>
            <person name="Kobayashi N."/>
            <person name="Machita K."/>
            <person name="Maehara T."/>
            <person name="Masukawa M."/>
            <person name="Mizubayashi T."/>
            <person name="Mukai Y."/>
            <person name="Nagasaki H."/>
            <person name="Nagata Y."/>
            <person name="Naito S."/>
            <person name="Nakashima M."/>
            <person name="Nakama Y."/>
            <person name="Nakamichi Y."/>
            <person name="Nakamura M."/>
            <person name="Meguro A."/>
            <person name="Negishi M."/>
            <person name="Ohta I."/>
            <person name="Ohta T."/>
            <person name="Okamoto M."/>
            <person name="Ono N."/>
            <person name="Saji S."/>
            <person name="Sakaguchi M."/>
            <person name="Sakai K."/>
            <person name="Shibata M."/>
            <person name="Shimokawa T."/>
            <person name="Song J."/>
            <person name="Takazaki Y."/>
            <person name="Terasawa K."/>
            <person name="Tsugane M."/>
            <person name="Tsuji K."/>
            <person name="Ueda S."/>
            <person name="Waki K."/>
            <person name="Yamagata H."/>
            <person name="Yamamoto M."/>
            <person name="Yamamoto S."/>
            <person name="Yamane H."/>
            <person name="Yoshiki S."/>
            <person name="Yoshihara R."/>
            <person name="Yukawa K."/>
            <person name="Zhong H."/>
            <person name="Yano M."/>
            <person name="Yuan Q."/>
            <person name="Ouyang S."/>
            <person name="Liu J."/>
            <person name="Jones K.M."/>
            <person name="Gansberger K."/>
            <person name="Moffat K."/>
            <person name="Hill J."/>
            <person name="Bera J."/>
            <person name="Fadrosh D."/>
            <person name="Jin S."/>
            <person name="Johri S."/>
            <person name="Kim M."/>
            <person name="Overton L."/>
            <person name="Reardon M."/>
            <person name="Tsitrin T."/>
            <person name="Vuong H."/>
            <person name="Weaver B."/>
            <person name="Ciecko A."/>
            <person name="Tallon L."/>
            <person name="Jackson J."/>
            <person name="Pai G."/>
            <person name="Aken S.V."/>
            <person name="Utterback T."/>
            <person name="Reidmuller S."/>
            <person name="Feldblyum T."/>
            <person name="Hsiao J."/>
            <person name="Zismann V."/>
            <person name="Iobst S."/>
            <person name="de Vazeille A.R."/>
            <person name="Buell C.R."/>
            <person name="Ying K."/>
            <person name="Li Y."/>
            <person name="Lu T."/>
            <person name="Huang Y."/>
            <person name="Zhao Q."/>
            <person name="Feng Q."/>
            <person name="Zhang L."/>
            <person name="Zhu J."/>
            <person name="Weng Q."/>
            <person name="Mu J."/>
            <person name="Lu Y."/>
            <person name="Fan D."/>
            <person name="Liu Y."/>
            <person name="Guan J."/>
            <person name="Zhang Y."/>
            <person name="Yu S."/>
            <person name="Liu X."/>
            <person name="Zhang Y."/>
            <person name="Hong G."/>
            <person name="Han B."/>
            <person name="Choisne N."/>
            <person name="Demange N."/>
            <person name="Orjeda G."/>
            <person name="Samain S."/>
            <person name="Cattolico L."/>
            <person name="Pelletier E."/>
            <person name="Couloux A."/>
            <person name="Segurens B."/>
            <person name="Wincker P."/>
            <person name="D'Hont A."/>
            <person name="Scarpelli C."/>
            <person name="Weissenbach J."/>
            <person name="Salanoubat M."/>
            <person name="Quetier F."/>
            <person name="Yu Y."/>
            <person name="Kim H.R."/>
            <person name="Rambo T."/>
            <person name="Currie J."/>
            <person name="Collura K."/>
            <person name="Luo M."/>
            <person name="Yang T."/>
            <person name="Ammiraju J.S.S."/>
            <person name="Engler F."/>
            <person name="Soderlund C."/>
            <person name="Wing R.A."/>
            <person name="Palmer L.E."/>
            <person name="de la Bastide M."/>
            <person name="Spiegel L."/>
            <person name="Nascimento L."/>
            <person name="Zutavern T."/>
            <person name="O'Shaughnessy A."/>
            <person name="Dike S."/>
            <person name="Dedhia N."/>
            <person name="Preston R."/>
            <person name="Balija V."/>
            <person name="McCombie W.R."/>
            <person name="Chow T."/>
            <person name="Chen H."/>
            <person name="Chung M."/>
            <person name="Chen C."/>
            <person name="Shaw J."/>
            <person name="Wu H."/>
            <person name="Hsiao K."/>
            <person name="Chao Y."/>
            <person name="Chu M."/>
            <person name="Cheng C."/>
            <person name="Hour A."/>
            <person name="Lee P."/>
            <person name="Lin S."/>
            <person name="Lin Y."/>
            <person name="Liou J."/>
            <person name="Liu S."/>
            <person name="Hsing Y."/>
            <person name="Raghuvanshi S."/>
            <person name="Mohanty A."/>
            <person name="Bharti A.K."/>
            <person name="Gaur A."/>
            <person name="Gupta V."/>
            <person name="Kumar D."/>
            <person name="Ravi V."/>
            <person name="Vij S."/>
            <person name="Kapur A."/>
            <person name="Khurana P."/>
            <person name="Khurana P."/>
            <person name="Khurana J.P."/>
            <person name="Tyagi A.K."/>
            <person name="Gaikwad K."/>
            <person name="Singh A."/>
            <person name="Dalal V."/>
            <person name="Srivastava S."/>
            <person name="Dixit A."/>
            <person name="Pal A.K."/>
            <person name="Ghazi I.A."/>
            <person name="Yadav M."/>
            <person name="Pandit A."/>
            <person name="Bhargava A."/>
            <person name="Sureshbabu K."/>
            <person name="Batra K."/>
            <person name="Sharma T.R."/>
            <person name="Mohapatra T."/>
            <person name="Singh N.K."/>
            <person name="Messing J."/>
            <person name="Nelson A.B."/>
            <person name="Fuks G."/>
            <person name="Kavchok S."/>
            <person name="Keizer G."/>
            <person name="Linton E."/>
            <person name="Llaca V."/>
            <person name="Song R."/>
            <person name="Tanyolac B."/>
            <person name="Young S."/>
            <person name="Ho-Il K."/>
            <person name="Hahn J.H."/>
            <person name="Sangsakoo G."/>
            <person name="Vanavichit A."/>
            <person name="de Mattos Luiz.A.T."/>
            <person name="Zimmer P.D."/>
            <person name="Malone G."/>
            <person name="Dellagostin O."/>
            <person name="de Oliveira A.C."/>
            <person name="Bevan M."/>
            <person name="Bancroft I."/>
            <person name="Minx P."/>
            <person name="Cordum H."/>
            <person name="Wilson R."/>
            <person name="Cheng Z."/>
            <person name="Jin W."/>
            <person name="Jiang J."/>
            <person name="Leong S.A."/>
            <person name="Iwama H."/>
            <person name="Gojobori T."/>
            <person name="Itoh T."/>
            <person name="Niimura Y."/>
            <person name="Fujii Y."/>
            <person name="Habara T."/>
            <person name="Sakai H."/>
            <person name="Sato Y."/>
            <person name="Wilson G."/>
            <person name="Kumar K."/>
            <person name="McCouch S."/>
            <person name="Juretic N."/>
            <person name="Hoen D."/>
            <person name="Wright S."/>
            <person name="Bruskiewich R."/>
            <person name="Bureau T."/>
            <person name="Miyao A."/>
            <person name="Hirochika H."/>
            <person name="Nishikawa T."/>
            <person name="Kadowaki K."/>
            <person name="Sugiura M."/>
            <person name="Burr B."/>
            <person name="Sasaki T."/>
        </authorList>
    </citation>
    <scope>NUCLEOTIDE SEQUENCE [LARGE SCALE GENOMIC DNA]</scope>
    <source>
        <strain evidence="3">cv. Nipponbare</strain>
    </source>
</reference>
<evidence type="ECO:0000313" key="3">
    <source>
        <dbReference type="Proteomes" id="UP000000763"/>
    </source>
</evidence>
<proteinExistence type="predicted"/>
<feature type="compositionally biased region" description="Basic and acidic residues" evidence="1">
    <location>
        <begin position="161"/>
        <end position="170"/>
    </location>
</feature>
<name>Q0D4L3_ORYSJ</name>
<dbReference type="EMBL" id="AP008213">
    <property type="protein sequence ID" value="BAF22210.2"/>
    <property type="molecule type" value="Genomic_DNA"/>
</dbReference>
<feature type="compositionally biased region" description="Polar residues" evidence="1">
    <location>
        <begin position="105"/>
        <end position="116"/>
    </location>
</feature>
<reference evidence="3" key="2">
    <citation type="journal article" date="2008" name="Nucleic Acids Res.">
        <title>The rice annotation project database (RAP-DB): 2008 update.</title>
        <authorList>
            <consortium name="The rice annotation project (RAP)"/>
        </authorList>
    </citation>
    <scope>GENOME REANNOTATION</scope>
    <source>
        <strain evidence="3">cv. Nipponbare</strain>
    </source>
</reference>
<organism evidence="2 3">
    <name type="scientific">Oryza sativa subsp. japonica</name>
    <name type="common">Rice</name>
    <dbReference type="NCBI Taxonomy" id="39947"/>
    <lineage>
        <taxon>Eukaryota</taxon>
        <taxon>Viridiplantae</taxon>
        <taxon>Streptophyta</taxon>
        <taxon>Embryophyta</taxon>
        <taxon>Tracheophyta</taxon>
        <taxon>Spermatophyta</taxon>
        <taxon>Magnoliopsida</taxon>
        <taxon>Liliopsida</taxon>
        <taxon>Poales</taxon>
        <taxon>Poaceae</taxon>
        <taxon>BOP clade</taxon>
        <taxon>Oryzoideae</taxon>
        <taxon>Oryzeae</taxon>
        <taxon>Oryzinae</taxon>
        <taxon>Oryza</taxon>
        <taxon>Oryza sativa</taxon>
    </lineage>
</organism>
<dbReference type="AlphaFoldDB" id="Q0D4L3"/>
<evidence type="ECO:0000256" key="1">
    <source>
        <dbReference type="SAM" id="MobiDB-lite"/>
    </source>
</evidence>
<accession>Q0D4L3</accession>
<protein>
    <submittedName>
        <fullName evidence="2">Os07g0619700 protein</fullName>
    </submittedName>
</protein>
<evidence type="ECO:0000313" key="2">
    <source>
        <dbReference type="EMBL" id="BAF22210.2"/>
    </source>
</evidence>
<feature type="region of interest" description="Disordered" evidence="1">
    <location>
        <begin position="223"/>
        <end position="255"/>
    </location>
</feature>
<feature type="region of interest" description="Disordered" evidence="1">
    <location>
        <begin position="61"/>
        <end position="202"/>
    </location>
</feature>
<feature type="compositionally biased region" description="Basic and acidic residues" evidence="1">
    <location>
        <begin position="61"/>
        <end position="73"/>
    </location>
</feature>
<dbReference type="PANTHER" id="PTHR35323">
    <property type="entry name" value="SAP DOMAIN-CONTAINING PROTEIN"/>
    <property type="match status" value="1"/>
</dbReference>
<dbReference type="Proteomes" id="UP000000763">
    <property type="component" value="Chromosome 7"/>
</dbReference>
<sequence>ANEQFFFIVAGRNLDGIKLVDCKAYLKKNGLSQTGDLATCIERIVLHWRLPWLNEADRSKALDEKHSRGDAARRVRALSRPDAAGNSNFYTQEPCKKTTQKGKHQSQAGRPDSGSSIKKGKKRVMQSSNPDLPTKRSRNEESQSSSAKQFAGGQNTKTSRARLDRSDRSTNRARMRERKADSQQNLAGGSHAQFGERNAGSGYDMQASHGYLVGVQQSPFEIVRPQRPPPFREVGNASQPHADGRSTACPHPRMGFQHPNAALAGSHPPAYYLGNTPNQFPSFASLNVRQTVHHHPLDQLGASFAPFNVPQTVYRPRPEGGYVMPQFRYSGGSNGFPR</sequence>
<dbReference type="PANTHER" id="PTHR35323:SF2">
    <property type="entry name" value="SAP DOMAIN-CONTAINING PROTEIN"/>
    <property type="match status" value="1"/>
</dbReference>
<gene>
    <name evidence="2" type="ordered locus">Os07g0619700</name>
</gene>
<feature type="non-terminal residue" evidence="2">
    <location>
        <position position="1"/>
    </location>
</feature>